<proteinExistence type="predicted"/>
<reference evidence="2 3" key="1">
    <citation type="submission" date="2024-02" db="EMBL/GenBank/DDBJ databases">
        <title>High-quality chromosome-scale genome assembly of Pensacola bahiagrass (Paspalum notatum Flugge var. saurae).</title>
        <authorList>
            <person name="Vega J.M."/>
            <person name="Podio M."/>
            <person name="Orjuela J."/>
            <person name="Siena L.A."/>
            <person name="Pessino S.C."/>
            <person name="Combes M.C."/>
            <person name="Mariac C."/>
            <person name="Albertini E."/>
            <person name="Pupilli F."/>
            <person name="Ortiz J.P.A."/>
            <person name="Leblanc O."/>
        </authorList>
    </citation>
    <scope>NUCLEOTIDE SEQUENCE [LARGE SCALE GENOMIC DNA]</scope>
    <source>
        <strain evidence="2">R1</strain>
        <tissue evidence="2">Leaf</tissue>
    </source>
</reference>
<evidence type="ECO:0000313" key="3">
    <source>
        <dbReference type="Proteomes" id="UP001341281"/>
    </source>
</evidence>
<organism evidence="2 3">
    <name type="scientific">Paspalum notatum var. saurae</name>
    <dbReference type="NCBI Taxonomy" id="547442"/>
    <lineage>
        <taxon>Eukaryota</taxon>
        <taxon>Viridiplantae</taxon>
        <taxon>Streptophyta</taxon>
        <taxon>Embryophyta</taxon>
        <taxon>Tracheophyta</taxon>
        <taxon>Spermatophyta</taxon>
        <taxon>Magnoliopsida</taxon>
        <taxon>Liliopsida</taxon>
        <taxon>Poales</taxon>
        <taxon>Poaceae</taxon>
        <taxon>PACMAD clade</taxon>
        <taxon>Panicoideae</taxon>
        <taxon>Andropogonodae</taxon>
        <taxon>Paspaleae</taxon>
        <taxon>Paspalinae</taxon>
        <taxon>Paspalum</taxon>
    </lineage>
</organism>
<protein>
    <submittedName>
        <fullName evidence="2">Uncharacterized protein</fullName>
    </submittedName>
</protein>
<name>A0AAQ3UKS4_PASNO</name>
<gene>
    <name evidence="2" type="ORF">U9M48_040321</name>
</gene>
<accession>A0AAQ3UKS4</accession>
<keyword evidence="3" id="KW-1185">Reference proteome</keyword>
<feature type="region of interest" description="Disordered" evidence="1">
    <location>
        <begin position="1"/>
        <end position="22"/>
    </location>
</feature>
<sequence>MYHPTPPHRPATPPRPTTTTSLPSLRAPAVAAHSLAVRTPRPQSHVARARRALLPSPGISIAIALLSCAPPPGPAQAPHVALALALPPRYPAPRLTPIVGPARPPA</sequence>
<dbReference type="EMBL" id="CP144753">
    <property type="protein sequence ID" value="WVZ94428.1"/>
    <property type="molecule type" value="Genomic_DNA"/>
</dbReference>
<feature type="compositionally biased region" description="Pro residues" evidence="1">
    <location>
        <begin position="1"/>
        <end position="16"/>
    </location>
</feature>
<dbReference type="Proteomes" id="UP001341281">
    <property type="component" value="Chromosome 09"/>
</dbReference>
<dbReference type="AlphaFoldDB" id="A0AAQ3UKS4"/>
<evidence type="ECO:0000313" key="2">
    <source>
        <dbReference type="EMBL" id="WVZ94428.1"/>
    </source>
</evidence>
<evidence type="ECO:0000256" key="1">
    <source>
        <dbReference type="SAM" id="MobiDB-lite"/>
    </source>
</evidence>